<proteinExistence type="predicted"/>
<gene>
    <name evidence="2" type="ORF">VSDG_09330</name>
</gene>
<feature type="region of interest" description="Disordered" evidence="1">
    <location>
        <begin position="185"/>
        <end position="364"/>
    </location>
</feature>
<protein>
    <submittedName>
        <fullName evidence="2">Uncharacterized protein</fullName>
    </submittedName>
</protein>
<feature type="compositionally biased region" description="Polar residues" evidence="1">
    <location>
        <begin position="297"/>
        <end position="307"/>
    </location>
</feature>
<feature type="compositionally biased region" description="Basic and acidic residues" evidence="1">
    <location>
        <begin position="343"/>
        <end position="358"/>
    </location>
</feature>
<dbReference type="OrthoDB" id="4204700at2759"/>
<dbReference type="STRING" id="252740.A0A423VC31"/>
<dbReference type="Proteomes" id="UP000284375">
    <property type="component" value="Unassembled WGS sequence"/>
</dbReference>
<reference evidence="2 3" key="1">
    <citation type="submission" date="2015-09" db="EMBL/GenBank/DDBJ databases">
        <title>Host preference determinants of Valsa canker pathogens revealed by comparative genomics.</title>
        <authorList>
            <person name="Yin Z."/>
            <person name="Huang L."/>
        </authorList>
    </citation>
    <scope>NUCLEOTIDE SEQUENCE [LARGE SCALE GENOMIC DNA]</scope>
    <source>
        <strain evidence="2 3">YSFL</strain>
    </source>
</reference>
<evidence type="ECO:0000313" key="3">
    <source>
        <dbReference type="Proteomes" id="UP000284375"/>
    </source>
</evidence>
<evidence type="ECO:0000256" key="1">
    <source>
        <dbReference type="SAM" id="MobiDB-lite"/>
    </source>
</evidence>
<feature type="compositionally biased region" description="Polar residues" evidence="1">
    <location>
        <begin position="320"/>
        <end position="342"/>
    </location>
</feature>
<feature type="compositionally biased region" description="Polar residues" evidence="1">
    <location>
        <begin position="237"/>
        <end position="250"/>
    </location>
</feature>
<keyword evidence="3" id="KW-1185">Reference proteome</keyword>
<dbReference type="AlphaFoldDB" id="A0A423VC31"/>
<feature type="compositionally biased region" description="Polar residues" evidence="1">
    <location>
        <begin position="278"/>
        <end position="289"/>
    </location>
</feature>
<comment type="caution">
    <text evidence="2">The sequence shown here is derived from an EMBL/GenBank/DDBJ whole genome shotgun (WGS) entry which is preliminary data.</text>
</comment>
<evidence type="ECO:0000313" key="2">
    <source>
        <dbReference type="EMBL" id="ROV88503.1"/>
    </source>
</evidence>
<sequence length="364" mass="40026">MADYTGDGDIDVPFEAARQNADRLGINYEILPRLPFWSRLAGQTREDYHTKVAAKIMSSSASIGRELSQGEKDALAYHFGKVYVTLSYGTPLAAVMTVGFLQRTNKTYGFPFYTPKPPNFNPDKFPGLPGGSTSRFVWHLTRGLTWYAASKVVAGVLISSYGISVYAARLRADPRLEAYRQDITRRATQSASGGQRPGVAPGFPEHRQQQLPSYGGNPVSPSTPSPPSWAIPDRSAQESTSAWPGVQSSRPEPPEVASDVESSVFDDVSPVAPLEQQEAASEQPTQQGGSAWERLRNQAQASRSHTTAWAKKRDDEMTSRGAQQGTSYSYSSADQENAYSKEQAQKEFDDMLEEERRGQTSGRR</sequence>
<accession>A0A423VC31</accession>
<feature type="compositionally biased region" description="Low complexity" evidence="1">
    <location>
        <begin position="256"/>
        <end position="271"/>
    </location>
</feature>
<dbReference type="EMBL" id="LJZO01000066">
    <property type="protein sequence ID" value="ROV88503.1"/>
    <property type="molecule type" value="Genomic_DNA"/>
</dbReference>
<organism evidence="2 3">
    <name type="scientific">Cytospora chrysosperma</name>
    <name type="common">Cytospora canker fungus</name>
    <name type="synonym">Sphaeria chrysosperma</name>
    <dbReference type="NCBI Taxonomy" id="252740"/>
    <lineage>
        <taxon>Eukaryota</taxon>
        <taxon>Fungi</taxon>
        <taxon>Dikarya</taxon>
        <taxon>Ascomycota</taxon>
        <taxon>Pezizomycotina</taxon>
        <taxon>Sordariomycetes</taxon>
        <taxon>Sordariomycetidae</taxon>
        <taxon>Diaporthales</taxon>
        <taxon>Cytosporaceae</taxon>
        <taxon>Cytospora</taxon>
    </lineage>
</organism>
<name>A0A423VC31_CYTCH</name>